<keyword evidence="2" id="KW-1185">Reference proteome</keyword>
<comment type="caution">
    <text evidence="1">The sequence shown here is derived from an EMBL/GenBank/DDBJ whole genome shotgun (WGS) entry which is preliminary data.</text>
</comment>
<protein>
    <submittedName>
        <fullName evidence="1">Uncharacterized protein</fullName>
    </submittedName>
</protein>
<accession>A0ABR1GY35</accession>
<gene>
    <name evidence="1" type="ORF">QQZ08_012566</name>
</gene>
<organism evidence="1 2">
    <name type="scientific">Neonectria magnoliae</name>
    <dbReference type="NCBI Taxonomy" id="2732573"/>
    <lineage>
        <taxon>Eukaryota</taxon>
        <taxon>Fungi</taxon>
        <taxon>Dikarya</taxon>
        <taxon>Ascomycota</taxon>
        <taxon>Pezizomycotina</taxon>
        <taxon>Sordariomycetes</taxon>
        <taxon>Hypocreomycetidae</taxon>
        <taxon>Hypocreales</taxon>
        <taxon>Nectriaceae</taxon>
        <taxon>Neonectria</taxon>
    </lineage>
</organism>
<feature type="non-terminal residue" evidence="1">
    <location>
        <position position="178"/>
    </location>
</feature>
<evidence type="ECO:0000313" key="2">
    <source>
        <dbReference type="Proteomes" id="UP001498421"/>
    </source>
</evidence>
<dbReference type="Proteomes" id="UP001498421">
    <property type="component" value="Unassembled WGS sequence"/>
</dbReference>
<reference evidence="1 2" key="1">
    <citation type="journal article" date="2025" name="Microbiol. Resour. Announc.">
        <title>Draft genome sequences for Neonectria magnoliae and Neonectria punicea, canker pathogens of Liriodendron tulipifera and Acer saccharum in West Virginia.</title>
        <authorList>
            <person name="Petronek H.M."/>
            <person name="Kasson M.T."/>
            <person name="Metheny A.M."/>
            <person name="Stauder C.M."/>
            <person name="Lovett B."/>
            <person name="Lynch S.C."/>
            <person name="Garnas J.R."/>
            <person name="Kasson L.R."/>
            <person name="Stajich J.E."/>
        </authorList>
    </citation>
    <scope>NUCLEOTIDE SEQUENCE [LARGE SCALE GENOMIC DNA]</scope>
    <source>
        <strain evidence="1 2">NRRL 64651</strain>
    </source>
</reference>
<name>A0ABR1GY35_9HYPO</name>
<dbReference type="EMBL" id="JAZAVK010000399">
    <property type="protein sequence ID" value="KAK7413720.1"/>
    <property type="molecule type" value="Genomic_DNA"/>
</dbReference>
<proteinExistence type="predicted"/>
<sequence length="178" mass="20158">MLRHLSWDTILWVTGTPLAGSLKDILSPLTLMWEAYGIDWDPSSSLGWLAGLYRDDYDPYQLENVFEKETTAGIFARSEEDEDDEPDEGIKALKAAYDQDGSRLWVVSPDLLRATARQLDWGTNLGRHAVRGIFRTMHIRRTMRTAVQLDDGTLVYPSEGILPAIISVEEVAYRETNP</sequence>
<evidence type="ECO:0000313" key="1">
    <source>
        <dbReference type="EMBL" id="KAK7413720.1"/>
    </source>
</evidence>